<keyword evidence="5 12" id="KW-0732">Signal</keyword>
<dbReference type="Pfam" id="PF07715">
    <property type="entry name" value="Plug"/>
    <property type="match status" value="1"/>
</dbReference>
<dbReference type="PROSITE" id="PS01156">
    <property type="entry name" value="TONB_DEPENDENT_REC_2"/>
    <property type="match status" value="1"/>
</dbReference>
<evidence type="ECO:0000256" key="12">
    <source>
        <dbReference type="SAM" id="SignalP"/>
    </source>
</evidence>
<dbReference type="PROSITE" id="PS52016">
    <property type="entry name" value="TONB_DEPENDENT_REC_3"/>
    <property type="match status" value="1"/>
</dbReference>
<evidence type="ECO:0000256" key="7">
    <source>
        <dbReference type="ARBA" id="ARBA00023136"/>
    </source>
</evidence>
<keyword evidence="8" id="KW-0675">Receptor</keyword>
<evidence type="ECO:0000256" key="6">
    <source>
        <dbReference type="ARBA" id="ARBA00023077"/>
    </source>
</evidence>
<dbReference type="InterPro" id="IPR010917">
    <property type="entry name" value="TonB_rcpt_CS"/>
</dbReference>
<evidence type="ECO:0000313" key="15">
    <source>
        <dbReference type="EMBL" id="EQB40024.1"/>
    </source>
</evidence>
<sequence>MTKVNGISLSLIAVAIFLNVANADSTDLGEVSVTATKTERKVSDVPASINIITEQDIENSVALSANESLKNIAGLNIRNSMGLMSVDTSNKVYMRGFGGSDARSLVLIDGVPMNDPYTGAVDWNQIPMSSIKRIEVVKGSGSSLYGSNAMGGVINIITKKPKEQKTDIALSYASMNTKIGSISTTGKVGKFGYFLSGQIAESDGYITDVAANQKENTIKRGVERENANIKFTYDIDDTSDITASYIYYHNQDVGGLDVPSGYNPYEKTMHTLQATYAKFFDNLSDMKITIYSKPGENSYDSLKYNATYQTELQYKDEGKNDDYGATAQYTIPIEDHIITAGVDMKNSYAEKKDIYATGDTIFKKGSQDYYGIFAQDEWFVNKQFILNIGARIDYYKNHSGEMHDEVNSIDTNYKEKTFNAFSPKIGAVYHATKSTSLRASIGKAFRAPTVSDLYSNWVYYSNVYAGNPNLDPETVISYEIGVDQKIVNGNIHITAYRSDAEDFIYSIDPLDPSSTNYKEKTNVGEVEIQGVELEVDYTFTDALKAMANYTYNESKIKKFEANSALEGKYLTYVPKNKASVSIEYMNPKIINIIASGRYVGKRYSDDANTESSAYESYTLFDLKLSRSITKNSQLEVSVDDLFDRGYIEYHNSPGRVVMATLKISF</sequence>
<keyword evidence="3 10" id="KW-1134">Transmembrane beta strand</keyword>
<keyword evidence="9 10" id="KW-0998">Cell outer membrane</keyword>
<dbReference type="GO" id="GO:0044718">
    <property type="term" value="P:siderophore transmembrane transport"/>
    <property type="evidence" value="ECO:0007669"/>
    <property type="project" value="TreeGrafter"/>
</dbReference>
<dbReference type="PANTHER" id="PTHR30069:SF29">
    <property type="entry name" value="HEMOGLOBIN AND HEMOGLOBIN-HAPTOGLOBIN-BINDING PROTEIN 1-RELATED"/>
    <property type="match status" value="1"/>
</dbReference>
<dbReference type="eggNOG" id="COG4771">
    <property type="taxonomic scope" value="Bacteria"/>
</dbReference>
<dbReference type="InterPro" id="IPR036942">
    <property type="entry name" value="Beta-barrel_TonB_sf"/>
</dbReference>
<dbReference type="EMBL" id="AUPZ01000004">
    <property type="protein sequence ID" value="EQB40024.1"/>
    <property type="molecule type" value="Genomic_DNA"/>
</dbReference>
<dbReference type="OrthoDB" id="5389752at2"/>
<dbReference type="InterPro" id="IPR000531">
    <property type="entry name" value="Beta-barrel_TonB"/>
</dbReference>
<dbReference type="PATRIC" id="fig|1172190.3.peg.603"/>
<keyword evidence="4 10" id="KW-0812">Transmembrane</keyword>
<keyword evidence="16" id="KW-1185">Reference proteome</keyword>
<feature type="signal peptide" evidence="12">
    <location>
        <begin position="1"/>
        <end position="23"/>
    </location>
</feature>
<dbReference type="InterPro" id="IPR037066">
    <property type="entry name" value="Plug_dom_sf"/>
</dbReference>
<dbReference type="STRING" id="1172190.M947_03095"/>
<feature type="domain" description="TonB-dependent receptor-like beta-barrel" evidence="13">
    <location>
        <begin position="217"/>
        <end position="639"/>
    </location>
</feature>
<dbReference type="Gene3D" id="2.40.170.20">
    <property type="entry name" value="TonB-dependent receptor, beta-barrel domain"/>
    <property type="match status" value="1"/>
</dbReference>
<dbReference type="SUPFAM" id="SSF56935">
    <property type="entry name" value="Porins"/>
    <property type="match status" value="1"/>
</dbReference>
<evidence type="ECO:0000256" key="8">
    <source>
        <dbReference type="ARBA" id="ARBA00023170"/>
    </source>
</evidence>
<dbReference type="InterPro" id="IPR012910">
    <property type="entry name" value="Plug_dom"/>
</dbReference>
<dbReference type="AlphaFoldDB" id="T0KSQ0"/>
<organism evidence="15 16">
    <name type="scientific">Sulfurimonas hongkongensis</name>
    <dbReference type="NCBI Taxonomy" id="1172190"/>
    <lineage>
        <taxon>Bacteria</taxon>
        <taxon>Pseudomonadati</taxon>
        <taxon>Campylobacterota</taxon>
        <taxon>Epsilonproteobacteria</taxon>
        <taxon>Campylobacterales</taxon>
        <taxon>Sulfurimonadaceae</taxon>
        <taxon>Sulfurimonas</taxon>
    </lineage>
</organism>
<evidence type="ECO:0000259" key="13">
    <source>
        <dbReference type="Pfam" id="PF00593"/>
    </source>
</evidence>
<dbReference type="RefSeq" id="WP_021286897.1">
    <property type="nucleotide sequence ID" value="NZ_AUPZ01000004.1"/>
</dbReference>
<dbReference type="InterPro" id="IPR039426">
    <property type="entry name" value="TonB-dep_rcpt-like"/>
</dbReference>
<comment type="caution">
    <text evidence="15">The sequence shown here is derived from an EMBL/GenBank/DDBJ whole genome shotgun (WGS) entry which is preliminary data.</text>
</comment>
<protein>
    <recommendedName>
        <fullName evidence="17">TonB-denpendent receptor</fullName>
    </recommendedName>
</protein>
<keyword evidence="7 10" id="KW-0472">Membrane</keyword>
<evidence type="ECO:0000259" key="14">
    <source>
        <dbReference type="Pfam" id="PF07715"/>
    </source>
</evidence>
<dbReference type="Proteomes" id="UP000015520">
    <property type="component" value="Unassembled WGS sequence"/>
</dbReference>
<dbReference type="GO" id="GO:0015344">
    <property type="term" value="F:siderophore uptake transmembrane transporter activity"/>
    <property type="evidence" value="ECO:0007669"/>
    <property type="project" value="TreeGrafter"/>
</dbReference>
<feature type="domain" description="TonB-dependent receptor plug" evidence="14">
    <location>
        <begin position="42"/>
        <end position="153"/>
    </location>
</feature>
<evidence type="ECO:0000256" key="11">
    <source>
        <dbReference type="RuleBase" id="RU003357"/>
    </source>
</evidence>
<gene>
    <name evidence="15" type="ORF">M947_03095</name>
</gene>
<name>T0KSQ0_9BACT</name>
<evidence type="ECO:0000256" key="1">
    <source>
        <dbReference type="ARBA" id="ARBA00004571"/>
    </source>
</evidence>
<evidence type="ECO:0000313" key="16">
    <source>
        <dbReference type="Proteomes" id="UP000015520"/>
    </source>
</evidence>
<comment type="similarity">
    <text evidence="10 11">Belongs to the TonB-dependent receptor family.</text>
</comment>
<reference evidence="15 16" key="1">
    <citation type="submission" date="2013-07" db="EMBL/GenBank/DDBJ databases">
        <title>Sulfurimonas hongkongensis AST-10 Genome Sequencing.</title>
        <authorList>
            <person name="Cai L."/>
            <person name="Zhang T."/>
        </authorList>
    </citation>
    <scope>NUCLEOTIDE SEQUENCE [LARGE SCALE GENOMIC DNA]</scope>
    <source>
        <strain evidence="15 16">AST-10</strain>
    </source>
</reference>
<evidence type="ECO:0000256" key="2">
    <source>
        <dbReference type="ARBA" id="ARBA00022448"/>
    </source>
</evidence>
<dbReference type="Pfam" id="PF00593">
    <property type="entry name" value="TonB_dep_Rec_b-barrel"/>
    <property type="match status" value="1"/>
</dbReference>
<dbReference type="PANTHER" id="PTHR30069">
    <property type="entry name" value="TONB-DEPENDENT OUTER MEMBRANE RECEPTOR"/>
    <property type="match status" value="1"/>
</dbReference>
<feature type="chain" id="PRO_5004566409" description="TonB-denpendent receptor" evidence="12">
    <location>
        <begin position="24"/>
        <end position="665"/>
    </location>
</feature>
<dbReference type="CDD" id="cd01347">
    <property type="entry name" value="ligand_gated_channel"/>
    <property type="match status" value="1"/>
</dbReference>
<keyword evidence="2 10" id="KW-0813">Transport</keyword>
<evidence type="ECO:0000256" key="10">
    <source>
        <dbReference type="PROSITE-ProRule" id="PRU01360"/>
    </source>
</evidence>
<evidence type="ECO:0000256" key="9">
    <source>
        <dbReference type="ARBA" id="ARBA00023237"/>
    </source>
</evidence>
<evidence type="ECO:0008006" key="17">
    <source>
        <dbReference type="Google" id="ProtNLM"/>
    </source>
</evidence>
<keyword evidence="6 11" id="KW-0798">TonB box</keyword>
<evidence type="ECO:0000256" key="5">
    <source>
        <dbReference type="ARBA" id="ARBA00022729"/>
    </source>
</evidence>
<comment type="subcellular location">
    <subcellularLocation>
        <location evidence="1 10">Cell outer membrane</location>
        <topology evidence="1 10">Multi-pass membrane protein</topology>
    </subcellularLocation>
</comment>
<dbReference type="GO" id="GO:0009279">
    <property type="term" value="C:cell outer membrane"/>
    <property type="evidence" value="ECO:0007669"/>
    <property type="project" value="UniProtKB-SubCell"/>
</dbReference>
<evidence type="ECO:0000256" key="4">
    <source>
        <dbReference type="ARBA" id="ARBA00022692"/>
    </source>
</evidence>
<proteinExistence type="inferred from homology"/>
<dbReference type="Gene3D" id="2.170.130.10">
    <property type="entry name" value="TonB-dependent receptor, plug domain"/>
    <property type="match status" value="1"/>
</dbReference>
<accession>T0KSQ0</accession>
<evidence type="ECO:0000256" key="3">
    <source>
        <dbReference type="ARBA" id="ARBA00022452"/>
    </source>
</evidence>